<dbReference type="Proteomes" id="UP000299102">
    <property type="component" value="Unassembled WGS sequence"/>
</dbReference>
<accession>A0A4C1YCQ5</accession>
<dbReference type="OrthoDB" id="411871at2759"/>
<comment type="caution">
    <text evidence="1">The sequence shown here is derived from an EMBL/GenBank/DDBJ whole genome shotgun (WGS) entry which is preliminary data.</text>
</comment>
<name>A0A4C1YCQ5_EUMVA</name>
<sequence length="114" mass="12599">MSTLGAFGVSAKAIYKGDRLFRSVVDVTTCSPSYQLDRAERCQPLAENEGNLWDASTGSSGKREETGRISYFKLDSEQVLGLHESVILLAETFFCNDWVNPDDPYHTKTNDGDG</sequence>
<evidence type="ECO:0000313" key="2">
    <source>
        <dbReference type="Proteomes" id="UP000299102"/>
    </source>
</evidence>
<gene>
    <name evidence="1" type="ORF">EVAR_7088_1</name>
</gene>
<dbReference type="AlphaFoldDB" id="A0A4C1YCQ5"/>
<reference evidence="1 2" key="1">
    <citation type="journal article" date="2019" name="Commun. Biol.">
        <title>The bagworm genome reveals a unique fibroin gene that provides high tensile strength.</title>
        <authorList>
            <person name="Kono N."/>
            <person name="Nakamura H."/>
            <person name="Ohtoshi R."/>
            <person name="Tomita M."/>
            <person name="Numata K."/>
            <person name="Arakawa K."/>
        </authorList>
    </citation>
    <scope>NUCLEOTIDE SEQUENCE [LARGE SCALE GENOMIC DNA]</scope>
</reference>
<proteinExistence type="predicted"/>
<keyword evidence="2" id="KW-1185">Reference proteome</keyword>
<dbReference type="EMBL" id="BGZK01001145">
    <property type="protein sequence ID" value="GBP72429.1"/>
    <property type="molecule type" value="Genomic_DNA"/>
</dbReference>
<protein>
    <submittedName>
        <fullName evidence="1">Uncharacterized protein</fullName>
    </submittedName>
</protein>
<evidence type="ECO:0000313" key="1">
    <source>
        <dbReference type="EMBL" id="GBP72429.1"/>
    </source>
</evidence>
<organism evidence="1 2">
    <name type="scientific">Eumeta variegata</name>
    <name type="common">Bagworm moth</name>
    <name type="synonym">Eumeta japonica</name>
    <dbReference type="NCBI Taxonomy" id="151549"/>
    <lineage>
        <taxon>Eukaryota</taxon>
        <taxon>Metazoa</taxon>
        <taxon>Ecdysozoa</taxon>
        <taxon>Arthropoda</taxon>
        <taxon>Hexapoda</taxon>
        <taxon>Insecta</taxon>
        <taxon>Pterygota</taxon>
        <taxon>Neoptera</taxon>
        <taxon>Endopterygota</taxon>
        <taxon>Lepidoptera</taxon>
        <taxon>Glossata</taxon>
        <taxon>Ditrysia</taxon>
        <taxon>Tineoidea</taxon>
        <taxon>Psychidae</taxon>
        <taxon>Oiketicinae</taxon>
        <taxon>Eumeta</taxon>
    </lineage>
</organism>